<protein>
    <submittedName>
        <fullName evidence="4">UDP-N-acetylglucosamine 2-epimerase (Non-hydrolysing)</fullName>
    </submittedName>
</protein>
<dbReference type="AlphaFoldDB" id="A0A1M5SWH3"/>
<name>A0A1M5SWH3_9ACTN</name>
<dbReference type="SUPFAM" id="SSF53756">
    <property type="entry name" value="UDP-Glycosyltransferase/glycogen phosphorylase"/>
    <property type="match status" value="1"/>
</dbReference>
<evidence type="ECO:0000313" key="5">
    <source>
        <dbReference type="Proteomes" id="UP000186132"/>
    </source>
</evidence>
<evidence type="ECO:0000259" key="3">
    <source>
        <dbReference type="Pfam" id="PF02350"/>
    </source>
</evidence>
<reference evidence="4 5" key="1">
    <citation type="submission" date="2016-11" db="EMBL/GenBank/DDBJ databases">
        <authorList>
            <person name="Jaros S."/>
            <person name="Januszkiewicz K."/>
            <person name="Wedrychowicz H."/>
        </authorList>
    </citation>
    <scope>NUCLEOTIDE SEQUENCE [LARGE SCALE GENOMIC DNA]</scope>
    <source>
        <strain evidence="4 5">DSM 45627</strain>
    </source>
</reference>
<dbReference type="Pfam" id="PF02350">
    <property type="entry name" value="Epimerase_2"/>
    <property type="match status" value="1"/>
</dbReference>
<dbReference type="Gene3D" id="3.40.50.2000">
    <property type="entry name" value="Glycogen Phosphorylase B"/>
    <property type="match status" value="2"/>
</dbReference>
<dbReference type="EMBL" id="FQVU01000006">
    <property type="protein sequence ID" value="SHH42849.1"/>
    <property type="molecule type" value="Genomic_DNA"/>
</dbReference>
<evidence type="ECO:0000313" key="4">
    <source>
        <dbReference type="EMBL" id="SHH42849.1"/>
    </source>
</evidence>
<comment type="similarity">
    <text evidence="1">Belongs to the UDP-N-acetylglucosamine 2-epimerase family.</text>
</comment>
<dbReference type="RefSeq" id="WP_200800318.1">
    <property type="nucleotide sequence ID" value="NZ_FQVU01000006.1"/>
</dbReference>
<evidence type="ECO:0000256" key="2">
    <source>
        <dbReference type="SAM" id="MobiDB-lite"/>
    </source>
</evidence>
<feature type="domain" description="UDP-N-acetylglucosamine 2-epimerase" evidence="3">
    <location>
        <begin position="28"/>
        <end position="353"/>
    </location>
</feature>
<dbReference type="PANTHER" id="PTHR43174:SF1">
    <property type="entry name" value="UDP-N-ACETYLGLUCOSAMINE 2-EPIMERASE"/>
    <property type="match status" value="1"/>
</dbReference>
<evidence type="ECO:0000256" key="1">
    <source>
        <dbReference type="RuleBase" id="RU003513"/>
    </source>
</evidence>
<dbReference type="Proteomes" id="UP000186132">
    <property type="component" value="Unassembled WGS sequence"/>
</dbReference>
<gene>
    <name evidence="4" type="ORF">SAMN05443575_3844</name>
</gene>
<dbReference type="InterPro" id="IPR003331">
    <property type="entry name" value="UDP_GlcNAc_Epimerase_2_dom"/>
</dbReference>
<dbReference type="InterPro" id="IPR029767">
    <property type="entry name" value="WecB-like"/>
</dbReference>
<dbReference type="PANTHER" id="PTHR43174">
    <property type="entry name" value="UDP-N-ACETYLGLUCOSAMINE 2-EPIMERASE"/>
    <property type="match status" value="1"/>
</dbReference>
<dbReference type="CDD" id="cd03786">
    <property type="entry name" value="GTB_UDP-GlcNAc_2-Epimerase"/>
    <property type="match status" value="1"/>
</dbReference>
<organism evidence="4 5">
    <name type="scientific">Jatrophihabitans endophyticus</name>
    <dbReference type="NCBI Taxonomy" id="1206085"/>
    <lineage>
        <taxon>Bacteria</taxon>
        <taxon>Bacillati</taxon>
        <taxon>Actinomycetota</taxon>
        <taxon>Actinomycetes</taxon>
        <taxon>Jatrophihabitantales</taxon>
        <taxon>Jatrophihabitantaceae</taxon>
        <taxon>Jatrophihabitans</taxon>
    </lineage>
</organism>
<feature type="region of interest" description="Disordered" evidence="2">
    <location>
        <begin position="361"/>
        <end position="396"/>
    </location>
</feature>
<dbReference type="NCBIfam" id="TIGR00236">
    <property type="entry name" value="wecB"/>
    <property type="match status" value="1"/>
</dbReference>
<keyword evidence="1" id="KW-0413">Isomerase</keyword>
<accession>A0A1M5SWH3</accession>
<dbReference type="STRING" id="1206085.SAMN05443575_3844"/>
<keyword evidence="5" id="KW-1185">Reference proteome</keyword>
<dbReference type="GO" id="GO:0016853">
    <property type="term" value="F:isomerase activity"/>
    <property type="evidence" value="ECO:0007669"/>
    <property type="project" value="UniProtKB-KW"/>
</dbReference>
<sequence>MTGRIALVLGTRPEIIKLAPVARHLGARATSVWTGQHYDRALVDDIVAGCELPFPHVRLTGVGGRDRGRQMARMLTQLDRELRALAPAAVLVQGDTNSASAGAQAAHYLGIPVVHVEAGLRSYDRAMPEEINRSVISALADVHCCPTADNAANLVRAGVPMDAVHVTGNTIVEATLTALPDVRRRREIVRDLGLDDGGYVLTTLHRPENTDDPDRLRTIMTQLGALAVPVALPLHPRTAARLREHGVPMPDSVRPLPPLDHATFLSLAAQAALLVADSGGLQEEATVLGRPMVVVRRSTERPEAVAAGFAELTSPAGIGTAARRMLGPEVGARLAQQPSPFGDGHAGRRIADLALVAAGVAPSPSSGGAQRPLQVRHGGDGEVAHHPPAHVGGGTA</sequence>
<proteinExistence type="inferred from homology"/>